<name>A0A1V9YGR2_ACHHY</name>
<feature type="compositionally biased region" description="Acidic residues" evidence="9">
    <location>
        <begin position="13"/>
        <end position="31"/>
    </location>
</feature>
<dbReference type="InterPro" id="IPR027417">
    <property type="entry name" value="P-loop_NTPase"/>
</dbReference>
<dbReference type="InterPro" id="IPR036961">
    <property type="entry name" value="Kinesin_motor_dom_sf"/>
</dbReference>
<proteinExistence type="inferred from homology"/>
<dbReference type="PROSITE" id="PS00411">
    <property type="entry name" value="KINESIN_MOTOR_1"/>
    <property type="match status" value="1"/>
</dbReference>
<evidence type="ECO:0000259" key="10">
    <source>
        <dbReference type="PROSITE" id="PS50067"/>
    </source>
</evidence>
<evidence type="ECO:0000313" key="12">
    <source>
        <dbReference type="Proteomes" id="UP000243579"/>
    </source>
</evidence>
<comment type="similarity">
    <text evidence="6 7">Belongs to the TRAFAC class myosin-kinesin ATPase superfamily. Kinesin family.</text>
</comment>
<dbReference type="GO" id="GO:0005524">
    <property type="term" value="F:ATP binding"/>
    <property type="evidence" value="ECO:0007669"/>
    <property type="project" value="UniProtKB-UniRule"/>
</dbReference>
<dbReference type="GO" id="GO:0003777">
    <property type="term" value="F:microtubule motor activity"/>
    <property type="evidence" value="ECO:0007669"/>
    <property type="project" value="InterPro"/>
</dbReference>
<sequence>MTTGAEEPPSIDVPDEDDQGYEEDEAFEDEEQKAQALASERTERDPSVPTPRAEIESSTKFPRIRPLTAHELATTSSHITPLKATDLRPSFHIPDFDRKPNEAIRVFVRVRPTAQATETPAPLGIQTLNTTTLRVPSSAHGHMECAFDKIFPADATQQDVYASVRHLVADVVHGFNATIFAYGQTGTGKTHTILGMTEAATLSSRSGTPDLSTEEIPPSWGIIPRALFELVRQFGGDGVMTCAYLQVYNDKIYDLLVDRKRQRPLSLREADIDGVPEVAVQGLTHVPIANMTDVHSFLRKGKLHRVVRETDLNAQSSRSHAILQVLVKSRSGLRQGKLNLVDLAGSEKWNKLVVKPGVEIEEMKSINTSLSALGNCIAALTQAGRRHIPYRDSTLTRLLKDSLGGNTRTVLIATINGRASDETIRTIQFADRTRAVMQCVVLNPTPVLSPRQLQIGLAAARAHIAKLKQKLQELATAKEHHADVQAKLQELERAAQAKEQAIGELIAQNEVYQTRMRDSELQIQKLQETIQALSTPEKPEAKPVDWDRFERGRYEARSMPLLKPLDEPSSVVPSKSSHYFKSLYAKPPERPHLPPQPVLLAPQTSVPSPRAEVPGVCTEHHLKNCVLCALRSKAPESNQSSADTGGAGRLNSVPSMPSLQRKPLPAPASSGVCDAHQLQRCVLCQRSRPKAVPTAGETPETAVTADPCAPHRLINCVLCTAGARFASYTHPSLPSNHLASLTRTSSLPLPSQSCGRR</sequence>
<dbReference type="PRINTS" id="PR00380">
    <property type="entry name" value="KINESINHEAVY"/>
</dbReference>
<keyword evidence="12" id="KW-1185">Reference proteome</keyword>
<keyword evidence="3 6" id="KW-0067">ATP-binding</keyword>
<evidence type="ECO:0000313" key="11">
    <source>
        <dbReference type="EMBL" id="OQR84923.1"/>
    </source>
</evidence>
<dbReference type="Pfam" id="PF00225">
    <property type="entry name" value="Kinesin"/>
    <property type="match status" value="1"/>
</dbReference>
<dbReference type="PROSITE" id="PS50067">
    <property type="entry name" value="KINESIN_MOTOR_2"/>
    <property type="match status" value="1"/>
</dbReference>
<dbReference type="GO" id="GO:0007018">
    <property type="term" value="P:microtubule-based movement"/>
    <property type="evidence" value="ECO:0007669"/>
    <property type="project" value="InterPro"/>
</dbReference>
<dbReference type="InterPro" id="IPR001752">
    <property type="entry name" value="Kinesin_motor_dom"/>
</dbReference>
<evidence type="ECO:0000256" key="3">
    <source>
        <dbReference type="ARBA" id="ARBA00022840"/>
    </source>
</evidence>
<dbReference type="OrthoDB" id="123929at2759"/>
<evidence type="ECO:0000256" key="5">
    <source>
        <dbReference type="ARBA" id="ARBA00023175"/>
    </source>
</evidence>
<dbReference type="GO" id="GO:0008017">
    <property type="term" value="F:microtubule binding"/>
    <property type="evidence" value="ECO:0007669"/>
    <property type="project" value="InterPro"/>
</dbReference>
<dbReference type="EMBL" id="JNBR01001829">
    <property type="protein sequence ID" value="OQR84923.1"/>
    <property type="molecule type" value="Genomic_DNA"/>
</dbReference>
<keyword evidence="1 7" id="KW-0493">Microtubule</keyword>
<comment type="caution">
    <text evidence="11">The sequence shown here is derived from an EMBL/GenBank/DDBJ whole genome shotgun (WGS) entry which is preliminary data.</text>
</comment>
<keyword evidence="2 6" id="KW-0547">Nucleotide-binding</keyword>
<dbReference type="PANTHER" id="PTHR47968">
    <property type="entry name" value="CENTROMERE PROTEIN E"/>
    <property type="match status" value="1"/>
</dbReference>
<evidence type="ECO:0000256" key="9">
    <source>
        <dbReference type="SAM" id="MobiDB-lite"/>
    </source>
</evidence>
<evidence type="ECO:0000256" key="4">
    <source>
        <dbReference type="ARBA" id="ARBA00023054"/>
    </source>
</evidence>
<dbReference type="AlphaFoldDB" id="A0A1V9YGR2"/>
<dbReference type="SUPFAM" id="SSF52540">
    <property type="entry name" value="P-loop containing nucleoside triphosphate hydrolases"/>
    <property type="match status" value="1"/>
</dbReference>
<feature type="region of interest" description="Disordered" evidence="9">
    <location>
        <begin position="1"/>
        <end position="66"/>
    </location>
</feature>
<dbReference type="SMART" id="SM00129">
    <property type="entry name" value="KISc"/>
    <property type="match status" value="1"/>
</dbReference>
<feature type="coiled-coil region" evidence="8">
    <location>
        <begin position="457"/>
        <end position="529"/>
    </location>
</feature>
<keyword evidence="4 8" id="KW-0175">Coiled coil</keyword>
<accession>A0A1V9YGR2</accession>
<dbReference type="InterPro" id="IPR019821">
    <property type="entry name" value="Kinesin_motor_CS"/>
</dbReference>
<protein>
    <recommendedName>
        <fullName evidence="7">Kinesin-like protein</fullName>
    </recommendedName>
</protein>
<dbReference type="PANTHER" id="PTHR47968:SF36">
    <property type="entry name" value="KINESIN HEAVY CHAIN ISOFORM X1"/>
    <property type="match status" value="1"/>
</dbReference>
<keyword evidence="5 6" id="KW-0505">Motor protein</keyword>
<evidence type="ECO:0000256" key="6">
    <source>
        <dbReference type="PROSITE-ProRule" id="PRU00283"/>
    </source>
</evidence>
<dbReference type="InterPro" id="IPR027640">
    <property type="entry name" value="Kinesin-like_fam"/>
</dbReference>
<reference evidence="11 12" key="1">
    <citation type="journal article" date="2014" name="Genome Biol. Evol.">
        <title>The secreted proteins of Achlya hypogyna and Thraustotheca clavata identify the ancestral oomycete secretome and reveal gene acquisitions by horizontal gene transfer.</title>
        <authorList>
            <person name="Misner I."/>
            <person name="Blouin N."/>
            <person name="Leonard G."/>
            <person name="Richards T.A."/>
            <person name="Lane C.E."/>
        </authorList>
    </citation>
    <scope>NUCLEOTIDE SEQUENCE [LARGE SCALE GENOMIC DNA]</scope>
    <source>
        <strain evidence="11 12">ATCC 48635</strain>
    </source>
</reference>
<feature type="binding site" evidence="6">
    <location>
        <begin position="183"/>
        <end position="190"/>
    </location>
    <ligand>
        <name>ATP</name>
        <dbReference type="ChEBI" id="CHEBI:30616"/>
    </ligand>
</feature>
<feature type="region of interest" description="Disordered" evidence="9">
    <location>
        <begin position="636"/>
        <end position="668"/>
    </location>
</feature>
<dbReference type="CDD" id="cd00106">
    <property type="entry name" value="KISc"/>
    <property type="match status" value="1"/>
</dbReference>
<organism evidence="11 12">
    <name type="scientific">Achlya hypogyna</name>
    <name type="common">Oomycete</name>
    <name type="synonym">Protoachlya hypogyna</name>
    <dbReference type="NCBI Taxonomy" id="1202772"/>
    <lineage>
        <taxon>Eukaryota</taxon>
        <taxon>Sar</taxon>
        <taxon>Stramenopiles</taxon>
        <taxon>Oomycota</taxon>
        <taxon>Saprolegniomycetes</taxon>
        <taxon>Saprolegniales</taxon>
        <taxon>Achlyaceae</taxon>
        <taxon>Achlya</taxon>
    </lineage>
</organism>
<evidence type="ECO:0000256" key="1">
    <source>
        <dbReference type="ARBA" id="ARBA00022701"/>
    </source>
</evidence>
<gene>
    <name evidence="11" type="ORF">ACHHYP_12536</name>
</gene>
<dbReference type="Proteomes" id="UP000243579">
    <property type="component" value="Unassembled WGS sequence"/>
</dbReference>
<dbReference type="STRING" id="1202772.A0A1V9YGR2"/>
<evidence type="ECO:0000256" key="7">
    <source>
        <dbReference type="RuleBase" id="RU000394"/>
    </source>
</evidence>
<evidence type="ECO:0000256" key="2">
    <source>
        <dbReference type="ARBA" id="ARBA00022741"/>
    </source>
</evidence>
<dbReference type="Gene3D" id="3.40.850.10">
    <property type="entry name" value="Kinesin motor domain"/>
    <property type="match status" value="1"/>
</dbReference>
<dbReference type="GO" id="GO:0005874">
    <property type="term" value="C:microtubule"/>
    <property type="evidence" value="ECO:0007669"/>
    <property type="project" value="UniProtKB-KW"/>
</dbReference>
<evidence type="ECO:0000256" key="8">
    <source>
        <dbReference type="SAM" id="Coils"/>
    </source>
</evidence>
<feature type="domain" description="Kinesin motor" evidence="10">
    <location>
        <begin position="103"/>
        <end position="436"/>
    </location>
</feature>